<reference evidence="2 3" key="1">
    <citation type="submission" date="2017-12" db="EMBL/GenBank/DDBJ databases">
        <authorList>
            <person name="Paulsen S."/>
            <person name="Gram L.K."/>
        </authorList>
    </citation>
    <scope>NUCLEOTIDE SEQUENCE [LARGE SCALE GENOMIC DNA]</scope>
    <source>
        <strain evidence="2 3">S2897</strain>
    </source>
</reference>
<gene>
    <name evidence="2" type="ORF">CWC05_10500</name>
</gene>
<name>A0A5S3Z3Q1_9GAMM</name>
<protein>
    <submittedName>
        <fullName evidence="2">Uncharacterized protein</fullName>
    </submittedName>
</protein>
<reference evidence="3" key="2">
    <citation type="submission" date="2019-06" db="EMBL/GenBank/DDBJ databases">
        <title>Co-occurence of chitin degradation, pigmentation and bioactivity in marine Pseudoalteromonas.</title>
        <authorList>
            <person name="Sonnenschein E.C."/>
            <person name="Bech P.K."/>
        </authorList>
    </citation>
    <scope>NUCLEOTIDE SEQUENCE [LARGE SCALE GENOMIC DNA]</scope>
    <source>
        <strain evidence="3">S2897</strain>
    </source>
</reference>
<evidence type="ECO:0000313" key="3">
    <source>
        <dbReference type="Proteomes" id="UP000305874"/>
    </source>
</evidence>
<evidence type="ECO:0000313" key="2">
    <source>
        <dbReference type="EMBL" id="TMP86899.1"/>
    </source>
</evidence>
<sequence>MRKIIFLVFSIFSLSAHATSLKNENNLSWLLNNYDKVEETVSRDKSYELIPVTNTLVEIWYHRDGATTAEVSIPIIMALIHHPDIMLPMLADNPDSFDRWLSQFNGIVFMDFSGESFDELTSLKVQLAESMSSFSQRSDHQLKPFVNKLIKQLEVTEVRTVN</sequence>
<feature type="signal peptide" evidence="1">
    <location>
        <begin position="1"/>
        <end position="18"/>
    </location>
</feature>
<keyword evidence="1" id="KW-0732">Signal</keyword>
<organism evidence="2 3">
    <name type="scientific">Pseudoalteromonas ruthenica</name>
    <dbReference type="NCBI Taxonomy" id="151081"/>
    <lineage>
        <taxon>Bacteria</taxon>
        <taxon>Pseudomonadati</taxon>
        <taxon>Pseudomonadota</taxon>
        <taxon>Gammaproteobacteria</taxon>
        <taxon>Alteromonadales</taxon>
        <taxon>Pseudoalteromonadaceae</taxon>
        <taxon>Pseudoalteromonas</taxon>
    </lineage>
</organism>
<evidence type="ECO:0000256" key="1">
    <source>
        <dbReference type="SAM" id="SignalP"/>
    </source>
</evidence>
<dbReference type="AlphaFoldDB" id="A0A5S3Z3Q1"/>
<dbReference type="EMBL" id="PNCG01000010">
    <property type="protein sequence ID" value="TMP86899.1"/>
    <property type="molecule type" value="Genomic_DNA"/>
</dbReference>
<comment type="caution">
    <text evidence="2">The sequence shown here is derived from an EMBL/GenBank/DDBJ whole genome shotgun (WGS) entry which is preliminary data.</text>
</comment>
<dbReference type="RefSeq" id="WP_138548163.1">
    <property type="nucleotide sequence ID" value="NZ_PNCG01000010.1"/>
</dbReference>
<feature type="chain" id="PRO_5024315333" evidence="1">
    <location>
        <begin position="19"/>
        <end position="162"/>
    </location>
</feature>
<proteinExistence type="predicted"/>
<accession>A0A5S3Z3Q1</accession>
<dbReference type="Proteomes" id="UP000305874">
    <property type="component" value="Unassembled WGS sequence"/>
</dbReference>